<feature type="coiled-coil region" evidence="1">
    <location>
        <begin position="37"/>
        <end position="71"/>
    </location>
</feature>
<evidence type="ECO:0000256" key="1">
    <source>
        <dbReference type="SAM" id="Coils"/>
    </source>
</evidence>
<dbReference type="PANTHER" id="PTHR38765">
    <property type="entry name" value="DUF484 DOMAIN-CONTAINING PROTEIN"/>
    <property type="match status" value="1"/>
</dbReference>
<dbReference type="InterPro" id="IPR007435">
    <property type="entry name" value="DUF484"/>
</dbReference>
<proteinExistence type="predicted"/>
<evidence type="ECO:0000313" key="3">
    <source>
        <dbReference type="Proteomes" id="UP001254608"/>
    </source>
</evidence>
<dbReference type="Proteomes" id="UP001254608">
    <property type="component" value="Unassembled WGS sequence"/>
</dbReference>
<reference evidence="2 3" key="1">
    <citation type="submission" date="2023-09" db="EMBL/GenBank/DDBJ databases">
        <authorList>
            <person name="Rey-Velasco X."/>
        </authorList>
    </citation>
    <scope>NUCLEOTIDE SEQUENCE [LARGE SCALE GENOMIC DNA]</scope>
    <source>
        <strain evidence="2 3">W345</strain>
    </source>
</reference>
<keyword evidence="3" id="KW-1185">Reference proteome</keyword>
<organism evidence="2 3">
    <name type="scientific">Banduia mediterranea</name>
    <dbReference type="NCBI Taxonomy" id="3075609"/>
    <lineage>
        <taxon>Bacteria</taxon>
        <taxon>Pseudomonadati</taxon>
        <taxon>Pseudomonadota</taxon>
        <taxon>Gammaproteobacteria</taxon>
        <taxon>Nevskiales</taxon>
        <taxon>Algiphilaceae</taxon>
        <taxon>Banduia</taxon>
    </lineage>
</organism>
<keyword evidence="1" id="KW-0175">Coiled coil</keyword>
<protein>
    <submittedName>
        <fullName evidence="2">DUF484 family protein</fullName>
    </submittedName>
</protein>
<comment type="caution">
    <text evidence="2">The sequence shown here is derived from an EMBL/GenBank/DDBJ whole genome shotgun (WGS) entry which is preliminary data.</text>
</comment>
<dbReference type="Gene3D" id="3.30.450.40">
    <property type="match status" value="1"/>
</dbReference>
<gene>
    <name evidence="2" type="ORF">RM530_15700</name>
</gene>
<accession>A0ABU2WMF6</accession>
<name>A0ABU2WMF6_9GAMM</name>
<dbReference type="RefSeq" id="WP_311366206.1">
    <property type="nucleotide sequence ID" value="NZ_JAVRIC010000027.1"/>
</dbReference>
<evidence type="ECO:0000313" key="2">
    <source>
        <dbReference type="EMBL" id="MDT0498794.1"/>
    </source>
</evidence>
<dbReference type="EMBL" id="JAVRIC010000027">
    <property type="protein sequence ID" value="MDT0498794.1"/>
    <property type="molecule type" value="Genomic_DNA"/>
</dbReference>
<dbReference type="Pfam" id="PF04340">
    <property type="entry name" value="DUF484"/>
    <property type="match status" value="1"/>
</dbReference>
<dbReference type="InterPro" id="IPR029016">
    <property type="entry name" value="GAF-like_dom_sf"/>
</dbReference>
<dbReference type="PANTHER" id="PTHR38765:SF1">
    <property type="entry name" value="DUF484 DOMAIN-CONTAINING PROTEIN"/>
    <property type="match status" value="1"/>
</dbReference>
<sequence>MSEEAVIAFLKRSPDFLLRHPHLLETLEVRHGSGPAVSLIERQVEILRGKNARLEDRLLRLVDAAQENEKRVNAANRLARALLRAPTLATVVSSLARVMRDDFGVDEVFVGVHAPTLLRQDIDGLTRLDASGQIVRHFNDFFRTKLIDCGPISEMRAKLLFPKARPLPLSAAIVPLEKERNLGMLALAARDADRFQPKQGKYFLEMTADLVAAALRARLG</sequence>